<organism evidence="1 2">
    <name type="scientific">Salmonella enterica</name>
    <name type="common">Salmonella choleraesuis</name>
    <dbReference type="NCBI Taxonomy" id="28901"/>
    <lineage>
        <taxon>Bacteria</taxon>
        <taxon>Pseudomonadati</taxon>
        <taxon>Pseudomonadota</taxon>
        <taxon>Gammaproteobacteria</taxon>
        <taxon>Enterobacterales</taxon>
        <taxon>Enterobacteriaceae</taxon>
        <taxon>Salmonella</taxon>
    </lineage>
</organism>
<dbReference type="Proteomes" id="UP000254597">
    <property type="component" value="Unassembled WGS sequence"/>
</dbReference>
<evidence type="ECO:0000313" key="1">
    <source>
        <dbReference type="EMBL" id="SUF55003.1"/>
    </source>
</evidence>
<gene>
    <name evidence="1" type="ORF">NCTC10252_00170</name>
</gene>
<proteinExistence type="predicted"/>
<evidence type="ECO:0000313" key="2">
    <source>
        <dbReference type="Proteomes" id="UP000254597"/>
    </source>
</evidence>
<dbReference type="AlphaFoldDB" id="A0A379QD38"/>
<accession>A0A379QD38</accession>
<sequence>MSKATSSVDPVQLHNTGHAIFNADFSAFFQISAVLTDNFSHKYRAAFLRIPVLLQYVSAVTDRQDFASGFLCIPDILFTAIGFDGLLGCLPKRPDVRRLQQQNSLAP</sequence>
<dbReference type="EMBL" id="UGWP01000003">
    <property type="protein sequence ID" value="SUF55003.1"/>
    <property type="molecule type" value="Genomic_DNA"/>
</dbReference>
<reference evidence="1 2" key="1">
    <citation type="submission" date="2018-06" db="EMBL/GenBank/DDBJ databases">
        <authorList>
            <consortium name="Pathogen Informatics"/>
            <person name="Doyle S."/>
        </authorList>
    </citation>
    <scope>NUCLEOTIDE SEQUENCE [LARGE SCALE GENOMIC DNA]</scope>
    <source>
        <strain evidence="1 2">NCTC10252</strain>
    </source>
</reference>
<name>A0A379QD38_SALER</name>
<protein>
    <submittedName>
        <fullName evidence="1">Uncharacterized protein</fullName>
    </submittedName>
</protein>